<dbReference type="Proteomes" id="UP001518140">
    <property type="component" value="Unassembled WGS sequence"/>
</dbReference>
<reference evidence="2 3" key="1">
    <citation type="submission" date="2020-02" db="EMBL/GenBank/DDBJ databases">
        <title>Whole-genome analyses of novel actinobacteria.</title>
        <authorList>
            <person name="Sahin N."/>
            <person name="Tokatli A."/>
        </authorList>
    </citation>
    <scope>NUCLEOTIDE SEQUENCE [LARGE SCALE GENOMIC DNA]</scope>
    <source>
        <strain evidence="2 3">YC419</strain>
    </source>
</reference>
<gene>
    <name evidence="2" type="ORF">G6048_32150</name>
</gene>
<comment type="caution">
    <text evidence="2">The sequence shown here is derived from an EMBL/GenBank/DDBJ whole genome shotgun (WGS) entry which is preliminary data.</text>
</comment>
<dbReference type="EMBL" id="JAAKZX010000134">
    <property type="protein sequence ID" value="NGO46586.1"/>
    <property type="molecule type" value="Genomic_DNA"/>
</dbReference>
<organism evidence="2 3">
    <name type="scientific">Streptomyces ureilyticus</name>
    <dbReference type="NCBI Taxonomy" id="1775131"/>
    <lineage>
        <taxon>Bacteria</taxon>
        <taxon>Bacillati</taxon>
        <taxon>Actinomycetota</taxon>
        <taxon>Actinomycetes</taxon>
        <taxon>Kitasatosporales</taxon>
        <taxon>Streptomycetaceae</taxon>
        <taxon>Streptomyces</taxon>
    </lineage>
</organism>
<dbReference type="RefSeq" id="WP_165343117.1">
    <property type="nucleotide sequence ID" value="NZ_JAAKZX010000134.1"/>
</dbReference>
<accession>A0ABX0DXC2</accession>
<name>A0ABX0DXC2_9ACTN</name>
<keyword evidence="1" id="KW-0732">Signal</keyword>
<evidence type="ECO:0008006" key="4">
    <source>
        <dbReference type="Google" id="ProtNLM"/>
    </source>
</evidence>
<proteinExistence type="predicted"/>
<sequence>MRSARVLLGSAVLATAALTMSAPAAFAAGDNGNSNSSSSASVDGGDHRGVVTVPACNAVSSKGSSVFTCLPGATAVF</sequence>
<evidence type="ECO:0000313" key="2">
    <source>
        <dbReference type="EMBL" id="NGO46586.1"/>
    </source>
</evidence>
<feature type="chain" id="PRO_5046089207" description="Chaplin domain-containing protein" evidence="1">
    <location>
        <begin position="28"/>
        <end position="77"/>
    </location>
</feature>
<feature type="signal peptide" evidence="1">
    <location>
        <begin position="1"/>
        <end position="27"/>
    </location>
</feature>
<evidence type="ECO:0000313" key="3">
    <source>
        <dbReference type="Proteomes" id="UP001518140"/>
    </source>
</evidence>
<keyword evidence="3" id="KW-1185">Reference proteome</keyword>
<protein>
    <recommendedName>
        <fullName evidence="4">Chaplin domain-containing protein</fullName>
    </recommendedName>
</protein>
<evidence type="ECO:0000256" key="1">
    <source>
        <dbReference type="SAM" id="SignalP"/>
    </source>
</evidence>